<feature type="compositionally biased region" description="Polar residues" evidence="1">
    <location>
        <begin position="59"/>
        <end position="71"/>
    </location>
</feature>
<accession>A0ABU3AF44</accession>
<name>A0ABU3AF44_9ACTN</name>
<protein>
    <submittedName>
        <fullName evidence="2">Uncharacterized protein</fullName>
    </submittedName>
</protein>
<dbReference type="RefSeq" id="WP_311570388.1">
    <property type="nucleotide sequence ID" value="NZ_JAVRFH010000001.1"/>
</dbReference>
<dbReference type="EMBL" id="JAVRFH010000001">
    <property type="protein sequence ID" value="MDT0608799.1"/>
    <property type="molecule type" value="Genomic_DNA"/>
</dbReference>
<evidence type="ECO:0000256" key="1">
    <source>
        <dbReference type="SAM" id="MobiDB-lite"/>
    </source>
</evidence>
<feature type="region of interest" description="Disordered" evidence="1">
    <location>
        <begin position="47"/>
        <end position="78"/>
    </location>
</feature>
<proteinExistence type="predicted"/>
<evidence type="ECO:0000313" key="3">
    <source>
        <dbReference type="Proteomes" id="UP001180724"/>
    </source>
</evidence>
<sequence>MTHPLPVGTRVRHHGQQWPAARSGTATVREVQGPLYDGTYEYRVDATEDFSRRSGPDNPETQDTWWSSTATIPAEETR</sequence>
<dbReference type="Proteomes" id="UP001180724">
    <property type="component" value="Unassembled WGS sequence"/>
</dbReference>
<organism evidence="2 3">
    <name type="scientific">Streptomyces lancefieldiae</name>
    <dbReference type="NCBI Taxonomy" id="3075520"/>
    <lineage>
        <taxon>Bacteria</taxon>
        <taxon>Bacillati</taxon>
        <taxon>Actinomycetota</taxon>
        <taxon>Actinomycetes</taxon>
        <taxon>Kitasatosporales</taxon>
        <taxon>Streptomycetaceae</taxon>
        <taxon>Streptomyces</taxon>
    </lineage>
</organism>
<reference evidence="2" key="1">
    <citation type="submission" date="2024-05" db="EMBL/GenBank/DDBJ databases">
        <title>30 novel species of actinomycetes from the DSMZ collection.</title>
        <authorList>
            <person name="Nouioui I."/>
        </authorList>
    </citation>
    <scope>NUCLEOTIDE SEQUENCE</scope>
    <source>
        <strain evidence="2">DSM 40712</strain>
    </source>
</reference>
<feature type="region of interest" description="Disordered" evidence="1">
    <location>
        <begin position="1"/>
        <end position="25"/>
    </location>
</feature>
<evidence type="ECO:0000313" key="2">
    <source>
        <dbReference type="EMBL" id="MDT0608799.1"/>
    </source>
</evidence>
<gene>
    <name evidence="2" type="ORF">RM812_00855</name>
</gene>
<keyword evidence="3" id="KW-1185">Reference proteome</keyword>
<comment type="caution">
    <text evidence="2">The sequence shown here is derived from an EMBL/GenBank/DDBJ whole genome shotgun (WGS) entry which is preliminary data.</text>
</comment>